<evidence type="ECO:0000256" key="4">
    <source>
        <dbReference type="ARBA" id="ARBA00022525"/>
    </source>
</evidence>
<organism evidence="13 14">
    <name type="scientific">Mauremys mutica</name>
    <name type="common">yellowpond turtle</name>
    <dbReference type="NCBI Taxonomy" id="74926"/>
    <lineage>
        <taxon>Eukaryota</taxon>
        <taxon>Metazoa</taxon>
        <taxon>Chordata</taxon>
        <taxon>Craniata</taxon>
        <taxon>Vertebrata</taxon>
        <taxon>Euteleostomi</taxon>
        <taxon>Archelosauria</taxon>
        <taxon>Testudinata</taxon>
        <taxon>Testudines</taxon>
        <taxon>Cryptodira</taxon>
        <taxon>Durocryptodira</taxon>
        <taxon>Testudinoidea</taxon>
        <taxon>Geoemydidae</taxon>
        <taxon>Geoemydinae</taxon>
        <taxon>Mauremys</taxon>
    </lineage>
</organism>
<name>A0A9D4B3T3_9SAUR</name>
<feature type="compositionally biased region" description="Basic residues" evidence="10">
    <location>
        <begin position="286"/>
        <end position="305"/>
    </location>
</feature>
<dbReference type="InterPro" id="IPR036444">
    <property type="entry name" value="PLipase_A2_dom_sf"/>
</dbReference>
<dbReference type="FunFam" id="1.20.90.10:FF:000002">
    <property type="entry name" value="Phospholipase A2 group III"/>
    <property type="match status" value="1"/>
</dbReference>
<dbReference type="GO" id="GO:0005576">
    <property type="term" value="C:extracellular region"/>
    <property type="evidence" value="ECO:0007669"/>
    <property type="project" value="UniProtKB-SubCell"/>
</dbReference>
<gene>
    <name evidence="13" type="ORF">KIL84_009254</name>
</gene>
<evidence type="ECO:0000256" key="7">
    <source>
        <dbReference type="ARBA" id="ARBA00022837"/>
    </source>
</evidence>
<evidence type="ECO:0000256" key="5">
    <source>
        <dbReference type="ARBA" id="ARBA00022723"/>
    </source>
</evidence>
<keyword evidence="9" id="KW-1015">Disulfide bond</keyword>
<evidence type="ECO:0000256" key="8">
    <source>
        <dbReference type="ARBA" id="ARBA00023098"/>
    </source>
</evidence>
<keyword evidence="5" id="KW-0479">Metal-binding</keyword>
<keyword evidence="6" id="KW-0378">Hydrolase</keyword>
<keyword evidence="14" id="KW-1185">Reference proteome</keyword>
<dbReference type="EC" id="3.1.1.4" evidence="3"/>
<feature type="chain" id="PRO_5039468935" description="phospholipase A2" evidence="11">
    <location>
        <begin position="19"/>
        <end position="581"/>
    </location>
</feature>
<dbReference type="AlphaFoldDB" id="A0A9D4B3T3"/>
<feature type="domain" description="Phospholipase A2-like central" evidence="12">
    <location>
        <begin position="142"/>
        <end position="236"/>
    </location>
</feature>
<proteinExistence type="predicted"/>
<feature type="domain" description="Phospholipase A2-like central" evidence="12">
    <location>
        <begin position="434"/>
        <end position="480"/>
    </location>
</feature>
<dbReference type="InterPro" id="IPR033113">
    <property type="entry name" value="PLA2_histidine"/>
</dbReference>
<reference evidence="13" key="1">
    <citation type="submission" date="2021-09" db="EMBL/GenBank/DDBJ databases">
        <title>The genome of Mauremys mutica provides insights into the evolution of semi-aquatic lifestyle.</title>
        <authorList>
            <person name="Gong S."/>
            <person name="Gao Y."/>
        </authorList>
    </citation>
    <scope>NUCLEOTIDE SEQUENCE</scope>
    <source>
        <strain evidence="13">MM-2020</strain>
        <tissue evidence="13">Muscle</tissue>
    </source>
</reference>
<evidence type="ECO:0000256" key="6">
    <source>
        <dbReference type="ARBA" id="ARBA00022801"/>
    </source>
</evidence>
<keyword evidence="11" id="KW-0732">Signal</keyword>
<feature type="region of interest" description="Disordered" evidence="10">
    <location>
        <begin position="277"/>
        <end position="430"/>
    </location>
</feature>
<evidence type="ECO:0000313" key="13">
    <source>
        <dbReference type="EMBL" id="KAH1180418.1"/>
    </source>
</evidence>
<comment type="subcellular location">
    <subcellularLocation>
        <location evidence="2">Secreted</location>
    </subcellularLocation>
</comment>
<evidence type="ECO:0000256" key="10">
    <source>
        <dbReference type="SAM" id="MobiDB-lite"/>
    </source>
</evidence>
<evidence type="ECO:0000256" key="1">
    <source>
        <dbReference type="ARBA" id="ARBA00001913"/>
    </source>
</evidence>
<dbReference type="SUPFAM" id="SSF48619">
    <property type="entry name" value="Phospholipase A2, PLA2"/>
    <property type="match status" value="2"/>
</dbReference>
<keyword evidence="8" id="KW-0443">Lipid metabolism</keyword>
<protein>
    <recommendedName>
        <fullName evidence="3">phospholipase A2</fullName>
        <ecNumber evidence="3">3.1.1.4</ecNumber>
    </recommendedName>
</protein>
<evidence type="ECO:0000256" key="9">
    <source>
        <dbReference type="ARBA" id="ARBA00023157"/>
    </source>
</evidence>
<evidence type="ECO:0000256" key="2">
    <source>
        <dbReference type="ARBA" id="ARBA00004613"/>
    </source>
</evidence>
<sequence>MWLLLLALLCLAAPGARGSFRRSETFCYMEAAGTAGTGYLSFLSRRSGALALVQSAWDGAGHLLACSIREEAWLTRLYRESCAKRPRSSPRSPARQRALASLAQQIRVCSRAEPLAAGGARVRSAPVGEERGRRRTRRGWTVPGTLWCGAGDSAGSLNELGIFQGPDLCCREHDQCAEQLSALEYNYGIRNYRLHTISHCDCDARFRQCLLGQNDTISNIVGITFFNLLEIPCFVLEQSEACVDWHWWGGCKHYGPVALARMVQQSQYYYGLPQGETASAATRPPAKGKKHARRGRKHQRKNRKRPGQDNGAQGSQSPREDQRPVTAPLPRGLGTLPPAEDGATTPHRRVPDLGGQEPPPLTLRASEQGPTPGTEHPPPGGAGTEGAGQPQDGDSARPAQRTNSPPTTALEPRRPPTPHPPEPSRRAPARSCGCYRRLDQCEHKIAPHELKYQLRNPDSRTLFHCNCTRRLARFLRRTKGPNEVEEEVLSDFISAACFVLEPPGGCADGEQQPNCIGLGRAVLAPARHLQNTLGRWQARPAASVKVKRQEWETQGSPPRLYDKCLQLARAARRSGHHPAPP</sequence>
<keyword evidence="4" id="KW-0964">Secreted</keyword>
<accession>A0A9D4B3T3</accession>
<evidence type="ECO:0000256" key="3">
    <source>
        <dbReference type="ARBA" id="ARBA00013278"/>
    </source>
</evidence>
<feature type="signal peptide" evidence="11">
    <location>
        <begin position="1"/>
        <end position="18"/>
    </location>
</feature>
<keyword evidence="7" id="KW-0106">Calcium</keyword>
<comment type="cofactor">
    <cofactor evidence="1">
        <name>Ca(2+)</name>
        <dbReference type="ChEBI" id="CHEBI:29108"/>
    </cofactor>
</comment>
<dbReference type="EMBL" id="JAHDVG010000470">
    <property type="protein sequence ID" value="KAH1180418.1"/>
    <property type="molecule type" value="Genomic_DNA"/>
</dbReference>
<dbReference type="InterPro" id="IPR016090">
    <property type="entry name" value="PLA2-like_dom"/>
</dbReference>
<evidence type="ECO:0000256" key="11">
    <source>
        <dbReference type="SAM" id="SignalP"/>
    </source>
</evidence>
<dbReference type="Gene3D" id="1.20.90.10">
    <property type="entry name" value="Phospholipase A2 domain"/>
    <property type="match status" value="2"/>
</dbReference>
<evidence type="ECO:0000313" key="14">
    <source>
        <dbReference type="Proteomes" id="UP000827986"/>
    </source>
</evidence>
<dbReference type="Pfam" id="PF05826">
    <property type="entry name" value="Phospholip_A2_2"/>
    <property type="match status" value="2"/>
</dbReference>
<dbReference type="PROSITE" id="PS00118">
    <property type="entry name" value="PA2_HIS"/>
    <property type="match status" value="1"/>
</dbReference>
<dbReference type="GO" id="GO:0004623">
    <property type="term" value="F:phospholipase A2 activity"/>
    <property type="evidence" value="ECO:0007669"/>
    <property type="project" value="UniProtKB-EC"/>
</dbReference>
<dbReference type="CDD" id="cd04704">
    <property type="entry name" value="PLA2_bee_venom_like"/>
    <property type="match status" value="1"/>
</dbReference>
<dbReference type="GO" id="GO:0046872">
    <property type="term" value="F:metal ion binding"/>
    <property type="evidence" value="ECO:0007669"/>
    <property type="project" value="UniProtKB-KW"/>
</dbReference>
<dbReference type="PANTHER" id="PTHR12253">
    <property type="entry name" value="RH14732P"/>
    <property type="match status" value="1"/>
</dbReference>
<dbReference type="GO" id="GO:0050482">
    <property type="term" value="P:arachidonate secretion"/>
    <property type="evidence" value="ECO:0007669"/>
    <property type="project" value="InterPro"/>
</dbReference>
<dbReference type="Proteomes" id="UP000827986">
    <property type="component" value="Unassembled WGS sequence"/>
</dbReference>
<dbReference type="GO" id="GO:0006644">
    <property type="term" value="P:phospholipid metabolic process"/>
    <property type="evidence" value="ECO:0007669"/>
    <property type="project" value="InterPro"/>
</dbReference>
<evidence type="ECO:0000259" key="12">
    <source>
        <dbReference type="Pfam" id="PF05826"/>
    </source>
</evidence>
<comment type="caution">
    <text evidence="13">The sequence shown here is derived from an EMBL/GenBank/DDBJ whole genome shotgun (WGS) entry which is preliminary data.</text>
</comment>